<dbReference type="AlphaFoldDB" id="A0A4R3JTA1"/>
<dbReference type="Gene3D" id="3.40.190.290">
    <property type="match status" value="1"/>
</dbReference>
<dbReference type="FunFam" id="1.10.10.10:FF:000001">
    <property type="entry name" value="LysR family transcriptional regulator"/>
    <property type="match status" value="1"/>
</dbReference>
<dbReference type="SUPFAM" id="SSF46785">
    <property type="entry name" value="Winged helix' DNA-binding domain"/>
    <property type="match status" value="1"/>
</dbReference>
<dbReference type="RefSeq" id="WP_126461500.1">
    <property type="nucleotide sequence ID" value="NZ_AP018721.1"/>
</dbReference>
<protein>
    <submittedName>
        <fullName evidence="6">DNA-binding transcriptional LysR family regulator</fullName>
    </submittedName>
</protein>
<dbReference type="CDD" id="cd08420">
    <property type="entry name" value="PBP2_CysL_like"/>
    <property type="match status" value="1"/>
</dbReference>
<dbReference type="Pfam" id="PF03466">
    <property type="entry name" value="LysR_substrate"/>
    <property type="match status" value="1"/>
</dbReference>
<dbReference type="Proteomes" id="UP000295135">
    <property type="component" value="Unassembled WGS sequence"/>
</dbReference>
<dbReference type="Pfam" id="PF00126">
    <property type="entry name" value="HTH_1"/>
    <property type="match status" value="1"/>
</dbReference>
<dbReference type="PROSITE" id="PS50931">
    <property type="entry name" value="HTH_LYSR"/>
    <property type="match status" value="1"/>
</dbReference>
<keyword evidence="7" id="KW-1185">Reference proteome</keyword>
<dbReference type="InterPro" id="IPR005119">
    <property type="entry name" value="LysR_subst-bd"/>
</dbReference>
<keyword evidence="3 6" id="KW-0238">DNA-binding</keyword>
<dbReference type="PANTHER" id="PTHR30126">
    <property type="entry name" value="HTH-TYPE TRANSCRIPTIONAL REGULATOR"/>
    <property type="match status" value="1"/>
</dbReference>
<dbReference type="PRINTS" id="PR00039">
    <property type="entry name" value="HTHLYSR"/>
</dbReference>
<evidence type="ECO:0000256" key="2">
    <source>
        <dbReference type="ARBA" id="ARBA00023015"/>
    </source>
</evidence>
<dbReference type="GO" id="GO:0003700">
    <property type="term" value="F:DNA-binding transcription factor activity"/>
    <property type="evidence" value="ECO:0007669"/>
    <property type="project" value="InterPro"/>
</dbReference>
<accession>A0A4R3JTA1</accession>
<feature type="domain" description="HTH lysR-type" evidence="5">
    <location>
        <begin position="1"/>
        <end position="58"/>
    </location>
</feature>
<evidence type="ECO:0000256" key="1">
    <source>
        <dbReference type="ARBA" id="ARBA00009437"/>
    </source>
</evidence>
<dbReference type="GO" id="GO:0000976">
    <property type="term" value="F:transcription cis-regulatory region binding"/>
    <property type="evidence" value="ECO:0007669"/>
    <property type="project" value="TreeGrafter"/>
</dbReference>
<dbReference type="EMBL" id="SLZY01000015">
    <property type="protein sequence ID" value="TCS70568.1"/>
    <property type="molecule type" value="Genomic_DNA"/>
</dbReference>
<proteinExistence type="inferred from homology"/>
<keyword evidence="2" id="KW-0805">Transcription regulation</keyword>
<evidence type="ECO:0000259" key="5">
    <source>
        <dbReference type="PROSITE" id="PS50931"/>
    </source>
</evidence>
<dbReference type="InterPro" id="IPR036390">
    <property type="entry name" value="WH_DNA-bd_sf"/>
</dbReference>
<dbReference type="InterPro" id="IPR000847">
    <property type="entry name" value="LysR_HTH_N"/>
</dbReference>
<evidence type="ECO:0000256" key="4">
    <source>
        <dbReference type="ARBA" id="ARBA00023163"/>
    </source>
</evidence>
<dbReference type="InterPro" id="IPR036388">
    <property type="entry name" value="WH-like_DNA-bd_sf"/>
</dbReference>
<dbReference type="SUPFAM" id="SSF53850">
    <property type="entry name" value="Periplasmic binding protein-like II"/>
    <property type="match status" value="1"/>
</dbReference>
<sequence>MADRRLQVFYTVAKQLSFTKAAEQLFMTQPAVTFQVKQLEEHFNARLFERSHGKISLTPAGELALDYAERILNLTAEMEARVSELTGQVSGPLLIGASTTIAEYILPRMLGEFKQMHPETQARLTVANSETIENKVAEHTLDLGLIESPSHHPNLVTRACCEDELVMICAPNSELARLTVATPKQLASHPYITRESGSGTREVIDDYFNHNGVPADELNLSMELGSREAIKGAVIAGLGFAIVSSTTVAKEVKLGELAAVPLNPPLRRQLTLVYPQEKFRSKLLQAFLDYMASCPYLVEVTPNNKKK</sequence>
<evidence type="ECO:0000256" key="3">
    <source>
        <dbReference type="ARBA" id="ARBA00023125"/>
    </source>
</evidence>
<dbReference type="Gene3D" id="1.10.10.10">
    <property type="entry name" value="Winged helix-like DNA-binding domain superfamily/Winged helix DNA-binding domain"/>
    <property type="match status" value="1"/>
</dbReference>
<organism evidence="6 7">
    <name type="scientific">Sulfuritortus calidifontis</name>
    <dbReference type="NCBI Taxonomy" id="1914471"/>
    <lineage>
        <taxon>Bacteria</taxon>
        <taxon>Pseudomonadati</taxon>
        <taxon>Pseudomonadota</taxon>
        <taxon>Betaproteobacteria</taxon>
        <taxon>Nitrosomonadales</taxon>
        <taxon>Thiobacillaceae</taxon>
        <taxon>Sulfuritortus</taxon>
    </lineage>
</organism>
<comment type="similarity">
    <text evidence="1">Belongs to the LysR transcriptional regulatory family.</text>
</comment>
<dbReference type="OrthoDB" id="9808620at2"/>
<reference evidence="6 7" key="1">
    <citation type="submission" date="2019-03" db="EMBL/GenBank/DDBJ databases">
        <title>Genomic Encyclopedia of Type Strains, Phase IV (KMG-IV): sequencing the most valuable type-strain genomes for metagenomic binning, comparative biology and taxonomic classification.</title>
        <authorList>
            <person name="Goeker M."/>
        </authorList>
    </citation>
    <scope>NUCLEOTIDE SEQUENCE [LARGE SCALE GENOMIC DNA]</scope>
    <source>
        <strain evidence="6 7">DSM 103923</strain>
    </source>
</reference>
<name>A0A4R3JTA1_9PROT</name>
<evidence type="ECO:0000313" key="7">
    <source>
        <dbReference type="Proteomes" id="UP000295135"/>
    </source>
</evidence>
<evidence type="ECO:0000313" key="6">
    <source>
        <dbReference type="EMBL" id="TCS70568.1"/>
    </source>
</evidence>
<comment type="caution">
    <text evidence="6">The sequence shown here is derived from an EMBL/GenBank/DDBJ whole genome shotgun (WGS) entry which is preliminary data.</text>
</comment>
<gene>
    <name evidence="6" type="ORF">EDC61_11535</name>
</gene>
<keyword evidence="4" id="KW-0804">Transcription</keyword>
<dbReference type="PANTHER" id="PTHR30126:SF39">
    <property type="entry name" value="HTH-TYPE TRANSCRIPTIONAL REGULATOR CYSL"/>
    <property type="match status" value="1"/>
</dbReference>